<keyword evidence="3" id="KW-1185">Reference proteome</keyword>
<organism evidence="2 3">
    <name type="scientific">Pleurodeles waltl</name>
    <name type="common">Iberian ribbed newt</name>
    <dbReference type="NCBI Taxonomy" id="8319"/>
    <lineage>
        <taxon>Eukaryota</taxon>
        <taxon>Metazoa</taxon>
        <taxon>Chordata</taxon>
        <taxon>Craniata</taxon>
        <taxon>Vertebrata</taxon>
        <taxon>Euteleostomi</taxon>
        <taxon>Amphibia</taxon>
        <taxon>Batrachia</taxon>
        <taxon>Caudata</taxon>
        <taxon>Salamandroidea</taxon>
        <taxon>Salamandridae</taxon>
        <taxon>Pleurodelinae</taxon>
        <taxon>Pleurodeles</taxon>
    </lineage>
</organism>
<proteinExistence type="predicted"/>
<protein>
    <submittedName>
        <fullName evidence="2">Uncharacterized protein</fullName>
    </submittedName>
</protein>
<reference evidence="2" key="1">
    <citation type="journal article" date="2022" name="bioRxiv">
        <title>Sequencing and chromosome-scale assembly of the giantPleurodeles waltlgenome.</title>
        <authorList>
            <person name="Brown T."/>
            <person name="Elewa A."/>
            <person name="Iarovenko S."/>
            <person name="Subramanian E."/>
            <person name="Araus A.J."/>
            <person name="Petzold A."/>
            <person name="Susuki M."/>
            <person name="Suzuki K.-i.T."/>
            <person name="Hayashi T."/>
            <person name="Toyoda A."/>
            <person name="Oliveira C."/>
            <person name="Osipova E."/>
            <person name="Leigh N.D."/>
            <person name="Simon A."/>
            <person name="Yun M.H."/>
        </authorList>
    </citation>
    <scope>NUCLEOTIDE SEQUENCE</scope>
    <source>
        <strain evidence="2">20211129_DDA</strain>
        <tissue evidence="2">Liver</tissue>
    </source>
</reference>
<feature type="region of interest" description="Disordered" evidence="1">
    <location>
        <begin position="12"/>
        <end position="67"/>
    </location>
</feature>
<gene>
    <name evidence="2" type="ORF">NDU88_000949</name>
</gene>
<evidence type="ECO:0000313" key="2">
    <source>
        <dbReference type="EMBL" id="KAJ1095793.1"/>
    </source>
</evidence>
<dbReference type="EMBL" id="JANPWB010000014">
    <property type="protein sequence ID" value="KAJ1095793.1"/>
    <property type="molecule type" value="Genomic_DNA"/>
</dbReference>
<feature type="compositionally biased region" description="Basic and acidic residues" evidence="1">
    <location>
        <begin position="22"/>
        <end position="31"/>
    </location>
</feature>
<evidence type="ECO:0000256" key="1">
    <source>
        <dbReference type="SAM" id="MobiDB-lite"/>
    </source>
</evidence>
<dbReference type="AlphaFoldDB" id="A0AAV7M1P0"/>
<evidence type="ECO:0000313" key="3">
    <source>
        <dbReference type="Proteomes" id="UP001066276"/>
    </source>
</evidence>
<comment type="caution">
    <text evidence="2">The sequence shown here is derived from an EMBL/GenBank/DDBJ whole genome shotgun (WGS) entry which is preliminary data.</text>
</comment>
<dbReference type="Proteomes" id="UP001066276">
    <property type="component" value="Chromosome 10"/>
</dbReference>
<accession>A0AAV7M1P0</accession>
<name>A0AAV7M1P0_PLEWA</name>
<sequence length="67" mass="7287">MGAFWVHLKDDAMRTDSVGVSRRREETRESPGDVSSLEDCTENGRPSEAVPEETVALEAPSENSGHA</sequence>